<dbReference type="Proteomes" id="UP000050823">
    <property type="component" value="Unassembled WGS sequence"/>
</dbReference>
<organism evidence="4 5">
    <name type="scientific">Latilactobacillus graminis DSM 20719</name>
    <dbReference type="NCBI Taxonomy" id="1423752"/>
    <lineage>
        <taxon>Bacteria</taxon>
        <taxon>Bacillati</taxon>
        <taxon>Bacillota</taxon>
        <taxon>Bacilli</taxon>
        <taxon>Lactobacillales</taxon>
        <taxon>Lactobacillaceae</taxon>
        <taxon>Latilactobacillus</taxon>
    </lineage>
</organism>
<proteinExistence type="predicted"/>
<name>A0AA89I3Z4_9LACO</name>
<evidence type="ECO:0000259" key="3">
    <source>
        <dbReference type="Pfam" id="PF11797"/>
    </source>
</evidence>
<dbReference type="EMBL" id="AYZB01000001">
    <property type="protein sequence ID" value="KRM24472.1"/>
    <property type="molecule type" value="Genomic_DNA"/>
</dbReference>
<gene>
    <name evidence="4" type="ORF">FC90_GL000176</name>
</gene>
<protein>
    <recommendedName>
        <fullName evidence="6">DUF3324 domain-containing protein</fullName>
    </recommendedName>
</protein>
<feature type="domain" description="WxL Interacting Protein peptidoglycan binding" evidence="2">
    <location>
        <begin position="37"/>
        <end position="158"/>
    </location>
</feature>
<feature type="domain" description="WxL Interacting Protein host binding" evidence="3">
    <location>
        <begin position="167"/>
        <end position="308"/>
    </location>
</feature>
<evidence type="ECO:0000256" key="1">
    <source>
        <dbReference type="SAM" id="SignalP"/>
    </source>
</evidence>
<evidence type="ECO:0000313" key="5">
    <source>
        <dbReference type="Proteomes" id="UP000050823"/>
    </source>
</evidence>
<dbReference type="AlphaFoldDB" id="A0AA89I3Z4"/>
<dbReference type="RefSeq" id="WP_057907271.1">
    <property type="nucleotide sequence ID" value="NZ_AYZB01000001.1"/>
</dbReference>
<evidence type="ECO:0000259" key="2">
    <source>
        <dbReference type="Pfam" id="PF06030"/>
    </source>
</evidence>
<evidence type="ECO:0008006" key="6">
    <source>
        <dbReference type="Google" id="ProtNLM"/>
    </source>
</evidence>
<accession>A0AA89I3Z4</accession>
<comment type="caution">
    <text evidence="4">The sequence shown here is derived from an EMBL/GenBank/DDBJ whole genome shotgun (WGS) entry which is preliminary data.</text>
</comment>
<dbReference type="Pfam" id="PF11797">
    <property type="entry name" value="WxLIP_HBD"/>
    <property type="match status" value="1"/>
</dbReference>
<reference evidence="4 5" key="1">
    <citation type="journal article" date="2015" name="Genome Announc.">
        <title>Expanding the biotechnology potential of lactobacilli through comparative genomics of 213 strains and associated genera.</title>
        <authorList>
            <person name="Sun Z."/>
            <person name="Harris H.M."/>
            <person name="McCann A."/>
            <person name="Guo C."/>
            <person name="Argimon S."/>
            <person name="Zhang W."/>
            <person name="Yang X."/>
            <person name="Jeffery I.B."/>
            <person name="Cooney J.C."/>
            <person name="Kagawa T.F."/>
            <person name="Liu W."/>
            <person name="Song Y."/>
            <person name="Salvetti E."/>
            <person name="Wrobel A."/>
            <person name="Rasinkangas P."/>
            <person name="Parkhill J."/>
            <person name="Rea M.C."/>
            <person name="O'Sullivan O."/>
            <person name="Ritari J."/>
            <person name="Douillard F.P."/>
            <person name="Paul Ross R."/>
            <person name="Yang R."/>
            <person name="Briner A.E."/>
            <person name="Felis G.E."/>
            <person name="de Vos W.M."/>
            <person name="Barrangou R."/>
            <person name="Klaenhammer T.R."/>
            <person name="Caufield P.W."/>
            <person name="Cui Y."/>
            <person name="Zhang H."/>
            <person name="O'Toole P.W."/>
        </authorList>
    </citation>
    <scope>NUCLEOTIDE SEQUENCE [LARGE SCALE GENOMIC DNA]</scope>
    <source>
        <strain evidence="4 5">DSM 20719</strain>
    </source>
</reference>
<feature type="chain" id="PRO_5041712501" description="DUF3324 domain-containing protein" evidence="1">
    <location>
        <begin position="23"/>
        <end position="345"/>
    </location>
</feature>
<feature type="signal peptide" evidence="1">
    <location>
        <begin position="1"/>
        <end position="22"/>
    </location>
</feature>
<evidence type="ECO:0000313" key="4">
    <source>
        <dbReference type="EMBL" id="KRM24472.1"/>
    </source>
</evidence>
<dbReference type="PROSITE" id="PS51257">
    <property type="entry name" value="PROKAR_LIPOPROTEIN"/>
    <property type="match status" value="1"/>
</dbReference>
<dbReference type="Pfam" id="PF06030">
    <property type="entry name" value="WxLIP_PGBD"/>
    <property type="match status" value="1"/>
</dbReference>
<keyword evidence="1" id="KW-0732">Signal</keyword>
<sequence length="345" mass="38358">MKNKIKGLLLGTFFAAACFAMASNPTLAAVKTQNADFEIQRLPSETQVNNDVKYFDLKIAPGEREEIKMRVQNFTDHKITVKTDLRNSFTQVGGGVDFTSDTKQLDSSLAVPLTKVAHVNAKDRVLHLGPNETRDITATVKMPTGVTRGLIYGDWHFIEYLSSKGSGSAVSSNYAYSVGVVLRGKNYKVYPELKYNKTKAILYKKHAGMGIDLRNTQPMILNNVTMQAVVAKEGLFASKHIFNVTDSQIAPNSKVTLPITWSYDQLKPGRYTVNVKVTGENNWNRLPMSWRFKKHFTVKRTAAKKINQNALQQPKNKWLYVSVATGGLLLVATAELLKLLLSSGV</sequence>
<dbReference type="InterPro" id="IPR021759">
    <property type="entry name" value="WxLIP_HBD"/>
</dbReference>
<dbReference type="InterPro" id="IPR010317">
    <property type="entry name" value="WxLIP_PGBD"/>
</dbReference>